<dbReference type="GO" id="GO:0042162">
    <property type="term" value="F:telomeric DNA binding"/>
    <property type="evidence" value="ECO:0007669"/>
    <property type="project" value="TreeGrafter"/>
</dbReference>
<dbReference type="Pfam" id="PF10373">
    <property type="entry name" value="EST1_DNA_bind"/>
    <property type="match status" value="1"/>
</dbReference>
<organism evidence="3 4">
    <name type="scientific">Cochliobolus sativus</name>
    <name type="common">Common root rot and spot blotch fungus</name>
    <name type="synonym">Bipolaris sorokiniana</name>
    <dbReference type="NCBI Taxonomy" id="45130"/>
    <lineage>
        <taxon>Eukaryota</taxon>
        <taxon>Fungi</taxon>
        <taxon>Dikarya</taxon>
        <taxon>Ascomycota</taxon>
        <taxon>Pezizomycotina</taxon>
        <taxon>Dothideomycetes</taxon>
        <taxon>Pleosporomycetidae</taxon>
        <taxon>Pleosporales</taxon>
        <taxon>Pleosporineae</taxon>
        <taxon>Pleosporaceae</taxon>
        <taxon>Bipolaris</taxon>
    </lineage>
</organism>
<dbReference type="SUPFAM" id="SSF48452">
    <property type="entry name" value="TPR-like"/>
    <property type="match status" value="1"/>
</dbReference>
<dbReference type="InterPro" id="IPR018834">
    <property type="entry name" value="DNA/RNA-bd_Est1-type"/>
</dbReference>
<dbReference type="GO" id="GO:0005697">
    <property type="term" value="C:telomerase holoenzyme complex"/>
    <property type="evidence" value="ECO:0007669"/>
    <property type="project" value="TreeGrafter"/>
</dbReference>
<name>A0A8H5ZHY7_COCSA</name>
<dbReference type="OMA" id="YPITHMA"/>
<evidence type="ECO:0000313" key="4">
    <source>
        <dbReference type="Proteomes" id="UP000624244"/>
    </source>
</evidence>
<dbReference type="FunFam" id="1.25.40.10:FF:000202">
    <property type="entry name" value="Unplaced genomic scaffold supercont1.7, whole genome shotgun sequence"/>
    <property type="match status" value="1"/>
</dbReference>
<feature type="compositionally biased region" description="Polar residues" evidence="1">
    <location>
        <begin position="167"/>
        <end position="217"/>
    </location>
</feature>
<dbReference type="Gene3D" id="1.25.40.10">
    <property type="entry name" value="Tetratricopeptide repeat domain"/>
    <property type="match status" value="1"/>
</dbReference>
<dbReference type="InterPro" id="IPR011990">
    <property type="entry name" value="TPR-like_helical_dom_sf"/>
</dbReference>
<proteinExistence type="predicted"/>
<dbReference type="Proteomes" id="UP000624244">
    <property type="component" value="Unassembled WGS sequence"/>
</dbReference>
<dbReference type="EMBL" id="WNKQ01000011">
    <property type="protein sequence ID" value="KAF5848420.1"/>
    <property type="molecule type" value="Genomic_DNA"/>
</dbReference>
<dbReference type="GO" id="GO:0070034">
    <property type="term" value="F:telomerase RNA binding"/>
    <property type="evidence" value="ECO:0007669"/>
    <property type="project" value="TreeGrafter"/>
</dbReference>
<dbReference type="PANTHER" id="PTHR15696">
    <property type="entry name" value="SMG-7 SUPPRESSOR WITH MORPHOLOGICAL EFFECT ON GENITALIA PROTEIN 7"/>
    <property type="match status" value="1"/>
</dbReference>
<feature type="domain" description="DNA/RNA-binding" evidence="2">
    <location>
        <begin position="414"/>
        <end position="472"/>
    </location>
</feature>
<comment type="caution">
    <text evidence="3">The sequence shown here is derived from an EMBL/GenBank/DDBJ whole genome shotgun (WGS) entry which is preliminary data.</text>
</comment>
<evidence type="ECO:0000259" key="2">
    <source>
        <dbReference type="Pfam" id="PF10373"/>
    </source>
</evidence>
<dbReference type="GO" id="GO:0000184">
    <property type="term" value="P:nuclear-transcribed mRNA catabolic process, nonsense-mediated decay"/>
    <property type="evidence" value="ECO:0007669"/>
    <property type="project" value="TreeGrafter"/>
</dbReference>
<dbReference type="InterPro" id="IPR045153">
    <property type="entry name" value="Est1/Ebs1-like"/>
</dbReference>
<gene>
    <name evidence="3" type="ORF">GGP41_005828</name>
</gene>
<reference evidence="3" key="1">
    <citation type="submission" date="2019-11" db="EMBL/GenBank/DDBJ databases">
        <title>Bipolaris sorokiniana Genome sequencing.</title>
        <authorList>
            <person name="Wang H."/>
        </authorList>
    </citation>
    <scope>NUCLEOTIDE SEQUENCE</scope>
</reference>
<evidence type="ECO:0000256" key="1">
    <source>
        <dbReference type="SAM" id="MobiDB-lite"/>
    </source>
</evidence>
<protein>
    <recommendedName>
        <fullName evidence="2">DNA/RNA-binding domain-containing protein</fullName>
    </recommendedName>
</protein>
<evidence type="ECO:0000313" key="3">
    <source>
        <dbReference type="EMBL" id="KAF5848420.1"/>
    </source>
</evidence>
<dbReference type="PANTHER" id="PTHR15696:SF0">
    <property type="entry name" value="TELOMERASE-BINDING PROTEIN EST1A"/>
    <property type="match status" value="1"/>
</dbReference>
<sequence length="794" mass="89507">MSADGFHHTTYAKTLRNQKGRAELAASEHLCPYPDHRGRVFQSFGQLYDHGKAEHSADFDGLDPQQARAKFRMLAAELKTEHSSIATAGDHSAPDIATLTLGPGKVSIPNSSPSGRKRPAEHEAFGHRGKTPSGLDISDSDYSRKIPYRVTSDKLRSESPDPRFFNPKQNAKGTSSPHRSTPEPSSEWSAEATKSTKLQSPQPTSPVRTQPRSTQKPQIAPRQRNLTSHPQYDERYPDLLLQPDSRPISQEQLASEVKSIYAGLAMVENKCIHVDRAQAAAVQDPNTKLPPDHWQALIALHRTLLHEHHDFFLASQHPSASPALRRLAAKYSMPARMWKHGIHSFLELLRRRLPDSMDYMLAFIYLAYQMMALLYETVPAFEDTWIECLGDLGRYRMAIEDEDVRDRDTWAGVARSWYTKAADKNPIVGRLYHHLAILARPNALQQIYYYSRSLTCVKPFGSARESIRTLLDPVVDHNTASLPHALPIDVSFIKPHGLQFVGRSVKDDGASEEFLKAKTEFVGSLDSYISRVTARWKDQGVWVAVTNIAGWFEYGMDLNPLRQAFLSQLQEKEQNTSSTTVKDDIRATAISGQEEIPPPALVPGKITEEVSKFVDQPVFLNAKALTHEVFMVALQRLGDKNVLSHVNIMLAFTVSFASNPYVSDLVTDMPWGLIATALSALVKTEIQARSQPHTQSGNIDTIITSSIFPDEGERVDELPLPEDYLTRGLIWTHGYFPKKWFERERDEEERYLEPASTVKNRIERILRLGFRISQLNQGIKYDKESHMFAVRDSS</sequence>
<accession>A0A8H5ZHY7</accession>
<feature type="compositionally biased region" description="Basic and acidic residues" evidence="1">
    <location>
        <begin position="151"/>
        <end position="161"/>
    </location>
</feature>
<dbReference type="AlphaFoldDB" id="A0A8H5ZHY7"/>
<feature type="region of interest" description="Disordered" evidence="1">
    <location>
        <begin position="85"/>
        <end position="232"/>
    </location>
</feature>